<dbReference type="Proteomes" id="UP000606600">
    <property type="component" value="Unassembled WGS sequence"/>
</dbReference>
<feature type="transmembrane region" description="Helical" evidence="1">
    <location>
        <begin position="38"/>
        <end position="61"/>
    </location>
</feature>
<name>A0ABR7WZ70_9SPHI</name>
<dbReference type="GO" id="GO:0016301">
    <property type="term" value="F:kinase activity"/>
    <property type="evidence" value="ECO:0007669"/>
    <property type="project" value="UniProtKB-KW"/>
</dbReference>
<keyword evidence="1" id="KW-0812">Transmembrane</keyword>
<comment type="caution">
    <text evidence="3">The sequence shown here is derived from an EMBL/GenBank/DDBJ whole genome shotgun (WGS) entry which is preliminary data.</text>
</comment>
<evidence type="ECO:0000259" key="2">
    <source>
        <dbReference type="Pfam" id="PF06580"/>
    </source>
</evidence>
<proteinExistence type="predicted"/>
<protein>
    <submittedName>
        <fullName evidence="3">Histidine kinase</fullName>
    </submittedName>
</protein>
<dbReference type="PANTHER" id="PTHR34220">
    <property type="entry name" value="SENSOR HISTIDINE KINASE YPDA"/>
    <property type="match status" value="1"/>
</dbReference>
<keyword evidence="3" id="KW-0808">Transferase</keyword>
<gene>
    <name evidence="3" type="ORF">IDJ77_27435</name>
</gene>
<keyword evidence="4" id="KW-1185">Reference proteome</keyword>
<accession>A0ABR7WZ70</accession>
<evidence type="ECO:0000256" key="1">
    <source>
        <dbReference type="SAM" id="Phobius"/>
    </source>
</evidence>
<dbReference type="InterPro" id="IPR050640">
    <property type="entry name" value="Bact_2-comp_sensor_kinase"/>
</dbReference>
<feature type="transmembrane region" description="Helical" evidence="1">
    <location>
        <begin position="12"/>
        <end position="32"/>
    </location>
</feature>
<sequence>MKLFSGKLTAVQLQQSVWVSVFVVIMLSLLPMDTFGQAFAYAIIYTAFYAAIIYGNILWLFPRLYQKGHIVLYILAVIVFLFVVGITRGFVTMTVYNTFFAPKPQVMTFKVLSTFIVGGILIFLLSFIFRIAIAYFDLKRQSEEIIVQKTQAELNLLKSQVQPHFLFNTLNNIYYEAYLEAPRTAALIERLSNIMRYFVDESPKQLVSIGTEVQFIENYIELEKIRIRYDISLNFTKVCDAALSIPPMLLMAFVENVFKHGIDKSSADNRISLSLIQESDRLLFTVENTLPDVPLNPNSTGSGIGNLRKRLILLYQDDFELSAQNNGDIYRAHLNIPLK</sequence>
<keyword evidence="1" id="KW-0472">Membrane</keyword>
<dbReference type="InterPro" id="IPR010559">
    <property type="entry name" value="Sig_transdc_His_kin_internal"/>
</dbReference>
<feature type="transmembrane region" description="Helical" evidence="1">
    <location>
        <begin position="70"/>
        <end position="91"/>
    </location>
</feature>
<feature type="transmembrane region" description="Helical" evidence="1">
    <location>
        <begin position="111"/>
        <end position="133"/>
    </location>
</feature>
<reference evidence="3 4" key="1">
    <citation type="submission" date="2020-09" db="EMBL/GenBank/DDBJ databases">
        <title>Novel species of Mucilaginibacter isolated from a glacier on the Tibetan Plateau.</title>
        <authorList>
            <person name="Liu Q."/>
            <person name="Xin Y.-H."/>
        </authorList>
    </citation>
    <scope>NUCLEOTIDE SEQUENCE [LARGE SCALE GENOMIC DNA]</scope>
    <source>
        <strain evidence="3 4">ZT4R22</strain>
    </source>
</reference>
<dbReference type="PANTHER" id="PTHR34220:SF7">
    <property type="entry name" value="SENSOR HISTIDINE KINASE YPDA"/>
    <property type="match status" value="1"/>
</dbReference>
<dbReference type="EMBL" id="JACWMY010000026">
    <property type="protein sequence ID" value="MBD1367572.1"/>
    <property type="molecule type" value="Genomic_DNA"/>
</dbReference>
<dbReference type="RefSeq" id="WP_191192205.1">
    <property type="nucleotide sequence ID" value="NZ_JACWMY010000026.1"/>
</dbReference>
<dbReference type="Pfam" id="PF06580">
    <property type="entry name" value="His_kinase"/>
    <property type="match status" value="1"/>
</dbReference>
<dbReference type="Gene3D" id="3.30.565.10">
    <property type="entry name" value="Histidine kinase-like ATPase, C-terminal domain"/>
    <property type="match status" value="1"/>
</dbReference>
<dbReference type="InterPro" id="IPR036890">
    <property type="entry name" value="HATPase_C_sf"/>
</dbReference>
<keyword evidence="3" id="KW-0418">Kinase</keyword>
<evidence type="ECO:0000313" key="3">
    <source>
        <dbReference type="EMBL" id="MBD1367572.1"/>
    </source>
</evidence>
<keyword evidence="1" id="KW-1133">Transmembrane helix</keyword>
<organism evidence="3 4">
    <name type="scientific">Mucilaginibacter pankratovii</name>
    <dbReference type="NCBI Taxonomy" id="2772110"/>
    <lineage>
        <taxon>Bacteria</taxon>
        <taxon>Pseudomonadati</taxon>
        <taxon>Bacteroidota</taxon>
        <taxon>Sphingobacteriia</taxon>
        <taxon>Sphingobacteriales</taxon>
        <taxon>Sphingobacteriaceae</taxon>
        <taxon>Mucilaginibacter</taxon>
    </lineage>
</organism>
<evidence type="ECO:0000313" key="4">
    <source>
        <dbReference type="Proteomes" id="UP000606600"/>
    </source>
</evidence>
<feature type="domain" description="Signal transduction histidine kinase internal region" evidence="2">
    <location>
        <begin position="152"/>
        <end position="228"/>
    </location>
</feature>